<name>A0A0G9MWH1_9SPHN</name>
<comment type="caution">
    <text evidence="2">The sequence shown here is derived from an EMBL/GenBank/DDBJ whole genome shotgun (WGS) entry which is preliminary data.</text>
</comment>
<evidence type="ECO:0000256" key="1">
    <source>
        <dbReference type="SAM" id="SignalP"/>
    </source>
</evidence>
<keyword evidence="1" id="KW-0732">Signal</keyword>
<evidence type="ECO:0008006" key="4">
    <source>
        <dbReference type="Google" id="ProtNLM"/>
    </source>
</evidence>
<feature type="chain" id="PRO_5002581228" description="DUF4168 domain-containing protein" evidence="1">
    <location>
        <begin position="21"/>
        <end position="117"/>
    </location>
</feature>
<proteinExistence type="predicted"/>
<dbReference type="PATRIC" id="fig|1581420.6.peg.154"/>
<dbReference type="Proteomes" id="UP000053464">
    <property type="component" value="Unassembled WGS sequence"/>
</dbReference>
<dbReference type="AlphaFoldDB" id="A0A0G9MWH1"/>
<sequence length="117" mass="12025">MKIALALAAAGLALATPLAAQDVSPEALSQVQPADPASVSDEEIATFVTVVMQAQALEEDESLSDEQRIEGLFNAAIAQGMSADRFVALSMAIGQDEALQQRVQAAVIGMVPGDAEG</sequence>
<protein>
    <recommendedName>
        <fullName evidence="4">DUF4168 domain-containing protein</fullName>
    </recommendedName>
</protein>
<dbReference type="EMBL" id="LBHB01000001">
    <property type="protein sequence ID" value="KLE35065.1"/>
    <property type="molecule type" value="Genomic_DNA"/>
</dbReference>
<reference evidence="2 3" key="1">
    <citation type="submission" date="2015-04" db="EMBL/GenBank/DDBJ databases">
        <title>The draft genome sequence of Erythrobacter luteus KA37.</title>
        <authorList>
            <person name="Zhuang L."/>
            <person name="Liu Y."/>
            <person name="Shao Z."/>
        </authorList>
    </citation>
    <scope>NUCLEOTIDE SEQUENCE [LARGE SCALE GENOMIC DNA]</scope>
    <source>
        <strain evidence="2 3">KA37</strain>
    </source>
</reference>
<dbReference type="RefSeq" id="WP_047002467.1">
    <property type="nucleotide sequence ID" value="NZ_LBHB01000001.1"/>
</dbReference>
<gene>
    <name evidence="2" type="ORF">AAW00_00770</name>
</gene>
<feature type="signal peptide" evidence="1">
    <location>
        <begin position="1"/>
        <end position="20"/>
    </location>
</feature>
<accession>A0A0G9MWH1</accession>
<organism evidence="2 3">
    <name type="scientific">Aurantiacibacter luteus</name>
    <dbReference type="NCBI Taxonomy" id="1581420"/>
    <lineage>
        <taxon>Bacteria</taxon>
        <taxon>Pseudomonadati</taxon>
        <taxon>Pseudomonadota</taxon>
        <taxon>Alphaproteobacteria</taxon>
        <taxon>Sphingomonadales</taxon>
        <taxon>Erythrobacteraceae</taxon>
        <taxon>Aurantiacibacter</taxon>
    </lineage>
</organism>
<evidence type="ECO:0000313" key="2">
    <source>
        <dbReference type="EMBL" id="KLE35065.1"/>
    </source>
</evidence>
<dbReference type="STRING" id="1581420.AAW00_00770"/>
<dbReference type="OrthoDB" id="9955551at2"/>
<evidence type="ECO:0000313" key="3">
    <source>
        <dbReference type="Proteomes" id="UP000053464"/>
    </source>
</evidence>
<keyword evidence="3" id="KW-1185">Reference proteome</keyword>